<reference evidence="2" key="1">
    <citation type="submission" date="2025-08" db="UniProtKB">
        <authorList>
            <consortium name="RefSeq"/>
        </authorList>
    </citation>
    <scope>IDENTIFICATION</scope>
</reference>
<proteinExistence type="predicted"/>
<accession>A0AAX6QAG9</accession>
<dbReference type="KEGG" id="hgl:101724555"/>
<keyword evidence="1" id="KW-1185">Reference proteome</keyword>
<dbReference type="AlphaFoldDB" id="A0AAX6QAG9"/>
<dbReference type="GeneID" id="101724555"/>
<organism evidence="1 2">
    <name type="scientific">Heterocephalus glaber</name>
    <name type="common">Naked mole rat</name>
    <dbReference type="NCBI Taxonomy" id="10181"/>
    <lineage>
        <taxon>Eukaryota</taxon>
        <taxon>Metazoa</taxon>
        <taxon>Chordata</taxon>
        <taxon>Craniata</taxon>
        <taxon>Vertebrata</taxon>
        <taxon>Euteleostomi</taxon>
        <taxon>Mammalia</taxon>
        <taxon>Eutheria</taxon>
        <taxon>Euarchontoglires</taxon>
        <taxon>Glires</taxon>
        <taxon>Rodentia</taxon>
        <taxon>Hystricomorpha</taxon>
        <taxon>Bathyergidae</taxon>
        <taxon>Heterocephalus</taxon>
    </lineage>
</organism>
<sequence length="139" mass="14783">MCDQQQIHYCVPLPQCCVKGSSVGPAQFAGVNGEVAVPAPCGVQILEYPAPCQVQVSQTPCQSMTTQMECQAPCKSKTTQVKFQAPSKSKTTQVKCEAPCQSKTTQADQPGHQAHLEYFSGRPLEVLVSTPVPTLSSAA</sequence>
<evidence type="ECO:0000313" key="1">
    <source>
        <dbReference type="Proteomes" id="UP000694906"/>
    </source>
</evidence>
<dbReference type="Proteomes" id="UP000694906">
    <property type="component" value="Unplaced"/>
</dbReference>
<dbReference type="RefSeq" id="XP_004871506.2">
    <property type="nucleotide sequence ID" value="XM_004871449.2"/>
</dbReference>
<protein>
    <submittedName>
        <fullName evidence="2">Keratinocyte proline-rich protein</fullName>
    </submittedName>
</protein>
<evidence type="ECO:0000313" key="2">
    <source>
        <dbReference type="RefSeq" id="XP_004871506.2"/>
    </source>
</evidence>
<gene>
    <name evidence="2" type="primary">LOC101724555</name>
</gene>
<name>A0AAX6QAG9_HETGA</name>